<dbReference type="AlphaFoldDB" id="A0A2P2L8R7"/>
<dbReference type="EMBL" id="GGEC01033843">
    <property type="protein sequence ID" value="MBX14327.1"/>
    <property type="molecule type" value="Transcribed_RNA"/>
</dbReference>
<organism evidence="2">
    <name type="scientific">Rhizophora mucronata</name>
    <name type="common">Asiatic mangrove</name>
    <dbReference type="NCBI Taxonomy" id="61149"/>
    <lineage>
        <taxon>Eukaryota</taxon>
        <taxon>Viridiplantae</taxon>
        <taxon>Streptophyta</taxon>
        <taxon>Embryophyta</taxon>
        <taxon>Tracheophyta</taxon>
        <taxon>Spermatophyta</taxon>
        <taxon>Magnoliopsida</taxon>
        <taxon>eudicotyledons</taxon>
        <taxon>Gunneridae</taxon>
        <taxon>Pentapetalae</taxon>
        <taxon>rosids</taxon>
        <taxon>fabids</taxon>
        <taxon>Malpighiales</taxon>
        <taxon>Rhizophoraceae</taxon>
        <taxon>Rhizophora</taxon>
    </lineage>
</organism>
<sequence>MFLDCISLLARHTDQTFDELLNCLEQGKLLQMAVLFVAAHKQIRAITCQDTDGKSMTAMEVILRRIDDVILFMNRETGEIRVKPKNGFSL</sequence>
<name>A0A2P2L8R7_RHIMU</name>
<dbReference type="EMBL" id="GGEC01033854">
    <property type="protein sequence ID" value="MBX14338.1"/>
    <property type="molecule type" value="Transcribed_RNA"/>
</dbReference>
<reference evidence="2" key="1">
    <citation type="submission" date="2018-02" db="EMBL/GenBank/DDBJ databases">
        <title>Rhizophora mucronata_Transcriptome.</title>
        <authorList>
            <person name="Meera S.P."/>
            <person name="Sreeshan A."/>
            <person name="Augustine A."/>
        </authorList>
    </citation>
    <scope>NUCLEOTIDE SEQUENCE</scope>
    <source>
        <tissue evidence="2">Leaf</tissue>
    </source>
</reference>
<proteinExistence type="predicted"/>
<accession>A0A2P2L8R7</accession>
<evidence type="ECO:0000313" key="1">
    <source>
        <dbReference type="EMBL" id="MBX14327.1"/>
    </source>
</evidence>
<protein>
    <submittedName>
        <fullName evidence="1">Bushy growth protein</fullName>
    </submittedName>
</protein>
<evidence type="ECO:0000313" key="2">
    <source>
        <dbReference type="EMBL" id="MBX14338.1"/>
    </source>
</evidence>